<dbReference type="PROSITE" id="PS50076">
    <property type="entry name" value="DNAJ_2"/>
    <property type="match status" value="1"/>
</dbReference>
<proteinExistence type="predicted"/>
<organism evidence="3 4">
    <name type="scientific">Discostella pseudostelligera</name>
    <dbReference type="NCBI Taxonomy" id="259834"/>
    <lineage>
        <taxon>Eukaryota</taxon>
        <taxon>Sar</taxon>
        <taxon>Stramenopiles</taxon>
        <taxon>Ochrophyta</taxon>
        <taxon>Bacillariophyta</taxon>
        <taxon>Coscinodiscophyceae</taxon>
        <taxon>Thalassiosirophycidae</taxon>
        <taxon>Stephanodiscales</taxon>
        <taxon>Stephanodiscaceae</taxon>
        <taxon>Discostella</taxon>
    </lineage>
</organism>
<feature type="region of interest" description="Disordered" evidence="1">
    <location>
        <begin position="326"/>
        <end position="354"/>
    </location>
</feature>
<dbReference type="InterPro" id="IPR036869">
    <property type="entry name" value="J_dom_sf"/>
</dbReference>
<evidence type="ECO:0000256" key="1">
    <source>
        <dbReference type="SAM" id="MobiDB-lite"/>
    </source>
</evidence>
<feature type="compositionally biased region" description="Basic and acidic residues" evidence="1">
    <location>
        <begin position="326"/>
        <end position="335"/>
    </location>
</feature>
<dbReference type="PANTHER" id="PTHR44144">
    <property type="entry name" value="DNAJ HOMOLOG SUBFAMILY C MEMBER 9"/>
    <property type="match status" value="1"/>
</dbReference>
<evidence type="ECO:0000259" key="2">
    <source>
        <dbReference type="PROSITE" id="PS50076"/>
    </source>
</evidence>
<dbReference type="PRINTS" id="PR00625">
    <property type="entry name" value="JDOMAIN"/>
</dbReference>
<feature type="compositionally biased region" description="Acidic residues" evidence="1">
    <location>
        <begin position="239"/>
        <end position="253"/>
    </location>
</feature>
<feature type="compositionally biased region" description="Acidic residues" evidence="1">
    <location>
        <begin position="218"/>
        <end position="230"/>
    </location>
</feature>
<feature type="region of interest" description="Disordered" evidence="1">
    <location>
        <begin position="191"/>
        <end position="303"/>
    </location>
</feature>
<dbReference type="EMBL" id="JALLBG020000023">
    <property type="protein sequence ID" value="KAL3771553.1"/>
    <property type="molecule type" value="Genomic_DNA"/>
</dbReference>
<dbReference type="CDD" id="cd06257">
    <property type="entry name" value="DnaJ"/>
    <property type="match status" value="1"/>
</dbReference>
<evidence type="ECO:0000313" key="4">
    <source>
        <dbReference type="Proteomes" id="UP001530293"/>
    </source>
</evidence>
<comment type="caution">
    <text evidence="3">The sequence shown here is derived from an EMBL/GenBank/DDBJ whole genome shotgun (WGS) entry which is preliminary data.</text>
</comment>
<protein>
    <recommendedName>
        <fullName evidence="2">J domain-containing protein</fullName>
    </recommendedName>
</protein>
<dbReference type="Pfam" id="PF23302">
    <property type="entry name" value="HTH_DNAJC9"/>
    <property type="match status" value="1"/>
</dbReference>
<feature type="compositionally biased region" description="Basic residues" evidence="1">
    <location>
        <begin position="199"/>
        <end position="214"/>
    </location>
</feature>
<dbReference type="InterPro" id="IPR001623">
    <property type="entry name" value="DnaJ_domain"/>
</dbReference>
<evidence type="ECO:0000313" key="3">
    <source>
        <dbReference type="EMBL" id="KAL3771553.1"/>
    </source>
</evidence>
<feature type="compositionally biased region" description="Low complexity" evidence="1">
    <location>
        <begin position="262"/>
        <end position="279"/>
    </location>
</feature>
<name>A0ABD3N6A4_9STRA</name>
<feature type="domain" description="J" evidence="2">
    <location>
        <begin position="17"/>
        <end position="88"/>
    </location>
</feature>
<accession>A0ABD3N6A4</accession>
<dbReference type="Pfam" id="PF00226">
    <property type="entry name" value="DnaJ"/>
    <property type="match status" value="1"/>
</dbReference>
<gene>
    <name evidence="3" type="ORF">ACHAWU_003728</name>
</gene>
<reference evidence="3 4" key="1">
    <citation type="submission" date="2024-10" db="EMBL/GenBank/DDBJ databases">
        <title>Updated reference genomes for cyclostephanoid diatoms.</title>
        <authorList>
            <person name="Roberts W.R."/>
            <person name="Alverson A.J."/>
        </authorList>
    </citation>
    <scope>NUCLEOTIDE SEQUENCE [LARGE SCALE GENOMIC DNA]</scope>
    <source>
        <strain evidence="3 4">AJA232-27</strain>
    </source>
</reference>
<dbReference type="Proteomes" id="UP001530293">
    <property type="component" value="Unassembled WGS sequence"/>
</dbReference>
<dbReference type="AlphaFoldDB" id="A0ABD3N6A4"/>
<dbReference type="PROSITE" id="PS00636">
    <property type="entry name" value="DNAJ_1"/>
    <property type="match status" value="1"/>
</dbReference>
<dbReference type="SMART" id="SM00271">
    <property type="entry name" value="DnaJ"/>
    <property type="match status" value="1"/>
</dbReference>
<sequence>MSSATIVSEAYGEGACLYETVLGVSRDASASELRKAYYKKCLTYHPDKLSTELSNDDKELAKKKFQAISLAYAILSDDEKRKEYDESGELYGDDDDFATSKDGENPWTEYFNNLFPKVTTADIEAFEVKYKCSDEEEADVLKYYSQFKGDLNKMVECVMLSSDVDKERWVKDYIGPAVERGDVVDYMAKIQKTMGSAPTKKRQNRKPTRRSRKKKAEEDEMEEEASDSESDTPMAQVVDEMDDDDDDDEDDEADVRTKRNNKTSTKSSKTSSASSTSASAKKKSSTSKGAKSTKKSSNGDDDLIAQIRGNALARRKAGFDSIMAGLEERYCGDKKKSGKKRQQKKDDDGDIDDDEFARIQAKMMKNKESKKRQK</sequence>
<keyword evidence="4" id="KW-1185">Reference proteome</keyword>
<dbReference type="PANTHER" id="PTHR44144:SF1">
    <property type="entry name" value="DNAJ HOMOLOG SUBFAMILY C MEMBER 9"/>
    <property type="match status" value="1"/>
</dbReference>
<dbReference type="InterPro" id="IPR018253">
    <property type="entry name" value="DnaJ_domain_CS"/>
</dbReference>
<dbReference type="Gene3D" id="1.10.287.110">
    <property type="entry name" value="DnaJ domain"/>
    <property type="match status" value="1"/>
</dbReference>
<dbReference type="InterPro" id="IPR052594">
    <property type="entry name" value="J_domain-containing_protein"/>
</dbReference>
<dbReference type="InterPro" id="IPR056453">
    <property type="entry name" value="HTH_DNAJC9"/>
</dbReference>
<dbReference type="SUPFAM" id="SSF46565">
    <property type="entry name" value="Chaperone J-domain"/>
    <property type="match status" value="1"/>
</dbReference>